<dbReference type="PATRIC" id="fig|454.4.peg.1387"/>
<dbReference type="STRING" id="454.Lisr_1282"/>
<gene>
    <name evidence="1" type="ORF">Lisr_1282</name>
</gene>
<evidence type="ECO:0000313" key="2">
    <source>
        <dbReference type="Proteomes" id="UP000054761"/>
    </source>
</evidence>
<dbReference type="EMBL" id="LNYH01000063">
    <property type="protein sequence ID" value="KTD25057.1"/>
    <property type="molecule type" value="Genomic_DNA"/>
</dbReference>
<evidence type="ECO:0000313" key="1">
    <source>
        <dbReference type="EMBL" id="KTD25057.1"/>
    </source>
</evidence>
<dbReference type="Proteomes" id="UP000054761">
    <property type="component" value="Unassembled WGS sequence"/>
</dbReference>
<sequence length="220" mass="25000">MVSASVYPVMVGNEKVLIKVWQGEGKKTFVHLHQNETTALKAAKTVFRQQKAGLLTLQHSGGRNIHFRLNHQRFEFDPNRIFTDKGIKASLKKYSHYTPEAYQEVKKLAEAILKHLPEGRIIAVHNNQGYSIRDYLPGHSLASDAKAVYLSPGHYFRNFYLVTQKKDYLHFKTLGLNGVLQAENASDDGSLSVLFRHKSYINVEAGYNQLSEQIQMLNLA</sequence>
<dbReference type="AlphaFoldDB" id="A0A0W0VYG1"/>
<protein>
    <submittedName>
        <fullName evidence="1">Protein-tyrosine phosphatase</fullName>
    </submittedName>
</protein>
<comment type="caution">
    <text evidence="1">The sequence shown here is derived from an EMBL/GenBank/DDBJ whole genome shotgun (WGS) entry which is preliminary data.</text>
</comment>
<keyword evidence="2" id="KW-1185">Reference proteome</keyword>
<proteinExistence type="predicted"/>
<reference evidence="1 2" key="1">
    <citation type="submission" date="2015-11" db="EMBL/GenBank/DDBJ databases">
        <title>Genomic analysis of 38 Legionella species identifies large and diverse effector repertoires.</title>
        <authorList>
            <person name="Burstein D."/>
            <person name="Amaro F."/>
            <person name="Zusman T."/>
            <person name="Lifshitz Z."/>
            <person name="Cohen O."/>
            <person name="Gilbert J.A."/>
            <person name="Pupko T."/>
            <person name="Shuman H.A."/>
            <person name="Segal G."/>
        </authorList>
    </citation>
    <scope>NUCLEOTIDE SEQUENCE [LARGE SCALE GENOMIC DNA]</scope>
    <source>
        <strain evidence="1 2">Bercovier 4</strain>
    </source>
</reference>
<organism evidence="1 2">
    <name type="scientific">Legionella israelensis</name>
    <dbReference type="NCBI Taxonomy" id="454"/>
    <lineage>
        <taxon>Bacteria</taxon>
        <taxon>Pseudomonadati</taxon>
        <taxon>Pseudomonadota</taxon>
        <taxon>Gammaproteobacteria</taxon>
        <taxon>Legionellales</taxon>
        <taxon>Legionellaceae</taxon>
        <taxon>Legionella</taxon>
    </lineage>
</organism>
<dbReference type="OrthoDB" id="746143at2"/>
<name>A0A0W0VYG1_9GAMM</name>
<accession>A0A0W0VYG1</accession>